<name>A0A261R414_9BORD</name>
<feature type="domain" description="Response regulatory" evidence="3">
    <location>
        <begin position="3"/>
        <end position="114"/>
    </location>
</feature>
<dbReference type="Proteomes" id="UP000216857">
    <property type="component" value="Unassembled WGS sequence"/>
</dbReference>
<evidence type="ECO:0000256" key="1">
    <source>
        <dbReference type="ARBA" id="ARBA00023125"/>
    </source>
</evidence>
<evidence type="ECO:0000259" key="3">
    <source>
        <dbReference type="PROSITE" id="PS50110"/>
    </source>
</evidence>
<feature type="domain" description="HTH LytTR-type" evidence="4">
    <location>
        <begin position="158"/>
        <end position="241"/>
    </location>
</feature>
<protein>
    <submittedName>
        <fullName evidence="5">Uncharacterized protein</fullName>
    </submittedName>
</protein>
<evidence type="ECO:0000313" key="5">
    <source>
        <dbReference type="EMBL" id="OZI19768.1"/>
    </source>
</evidence>
<dbReference type="PANTHER" id="PTHR48111:SF69">
    <property type="entry name" value="RESPONSE REGULATOR RECEIVER"/>
    <property type="match status" value="1"/>
</dbReference>
<dbReference type="SMART" id="SM00850">
    <property type="entry name" value="LytTR"/>
    <property type="match status" value="1"/>
</dbReference>
<dbReference type="Pfam" id="PF04397">
    <property type="entry name" value="LytTR"/>
    <property type="match status" value="1"/>
</dbReference>
<dbReference type="PANTHER" id="PTHR48111">
    <property type="entry name" value="REGULATOR OF RPOS"/>
    <property type="match status" value="1"/>
</dbReference>
<organism evidence="5 6">
    <name type="scientific">Bordetella genomosp. 9</name>
    <dbReference type="NCBI Taxonomy" id="1416803"/>
    <lineage>
        <taxon>Bacteria</taxon>
        <taxon>Pseudomonadati</taxon>
        <taxon>Pseudomonadota</taxon>
        <taxon>Betaproteobacteria</taxon>
        <taxon>Burkholderiales</taxon>
        <taxon>Alcaligenaceae</taxon>
        <taxon>Bordetella</taxon>
    </lineage>
</organism>
<gene>
    <name evidence="5" type="ORF">CAL26_19530</name>
</gene>
<evidence type="ECO:0000313" key="6">
    <source>
        <dbReference type="Proteomes" id="UP000216857"/>
    </source>
</evidence>
<dbReference type="AlphaFoldDB" id="A0A261R414"/>
<dbReference type="GO" id="GO:0032993">
    <property type="term" value="C:protein-DNA complex"/>
    <property type="evidence" value="ECO:0007669"/>
    <property type="project" value="TreeGrafter"/>
</dbReference>
<dbReference type="GO" id="GO:0005829">
    <property type="term" value="C:cytosol"/>
    <property type="evidence" value="ECO:0007669"/>
    <property type="project" value="TreeGrafter"/>
</dbReference>
<keyword evidence="2" id="KW-0597">Phosphoprotein</keyword>
<dbReference type="GO" id="GO:0000976">
    <property type="term" value="F:transcription cis-regulatory region binding"/>
    <property type="evidence" value="ECO:0007669"/>
    <property type="project" value="TreeGrafter"/>
</dbReference>
<dbReference type="SUPFAM" id="SSF52172">
    <property type="entry name" value="CheY-like"/>
    <property type="match status" value="1"/>
</dbReference>
<dbReference type="PROSITE" id="PS50930">
    <property type="entry name" value="HTH_LYTTR"/>
    <property type="match status" value="1"/>
</dbReference>
<dbReference type="SMART" id="SM00448">
    <property type="entry name" value="REC"/>
    <property type="match status" value="1"/>
</dbReference>
<dbReference type="Pfam" id="PF00072">
    <property type="entry name" value="Response_reg"/>
    <property type="match status" value="1"/>
</dbReference>
<evidence type="ECO:0000256" key="2">
    <source>
        <dbReference type="PROSITE-ProRule" id="PRU00169"/>
    </source>
</evidence>
<evidence type="ECO:0000259" key="4">
    <source>
        <dbReference type="PROSITE" id="PS50930"/>
    </source>
</evidence>
<dbReference type="Gene3D" id="3.40.50.2300">
    <property type="match status" value="1"/>
</dbReference>
<dbReference type="RefSeq" id="WP_094848395.1">
    <property type="nucleotide sequence ID" value="NZ_NEVJ01000003.1"/>
</dbReference>
<dbReference type="OrthoDB" id="236568at2"/>
<dbReference type="PROSITE" id="PS50110">
    <property type="entry name" value="RESPONSE_REGULATORY"/>
    <property type="match status" value="1"/>
</dbReference>
<proteinExistence type="predicted"/>
<accession>A0A261R414</accession>
<dbReference type="GO" id="GO:0006355">
    <property type="term" value="P:regulation of DNA-templated transcription"/>
    <property type="evidence" value="ECO:0007669"/>
    <property type="project" value="TreeGrafter"/>
</dbReference>
<keyword evidence="1" id="KW-0238">DNA-binding</keyword>
<dbReference type="Gene3D" id="2.40.50.1020">
    <property type="entry name" value="LytTr DNA-binding domain"/>
    <property type="match status" value="1"/>
</dbReference>
<dbReference type="InterPro" id="IPR001789">
    <property type="entry name" value="Sig_transdc_resp-reg_receiver"/>
</dbReference>
<feature type="modified residue" description="4-aspartylphosphate" evidence="2">
    <location>
        <position position="54"/>
    </location>
</feature>
<dbReference type="EMBL" id="NEVJ01000003">
    <property type="protein sequence ID" value="OZI19768.1"/>
    <property type="molecule type" value="Genomic_DNA"/>
</dbReference>
<dbReference type="InterPro" id="IPR011006">
    <property type="entry name" value="CheY-like_superfamily"/>
</dbReference>
<dbReference type="GO" id="GO:0000156">
    <property type="term" value="F:phosphorelay response regulator activity"/>
    <property type="evidence" value="ECO:0007669"/>
    <property type="project" value="TreeGrafter"/>
</dbReference>
<sequence length="250" mass="27418">MLRVVIVDDEAPARRYLRRLLETHADVAIVGEAATGDEAGRAVRMQKPHAIFLDIDLTRGTGFDVLENLEDTPAVVFVTAHADHALRAFDVAAVDYLLKPVDAPRLAQTLARLRQTTAPVPRADAGRQDDAPAPGHLLARTRQGLRRIDMRMLSAVLAQGDYVRLCCADGSTELIHGTLSGLRPQLPAPPFFQASRSLILNLDHVARVGRDARKFVEFTRQTAPLELGNTAYERLKKELSAQPPGRAART</sequence>
<reference evidence="5" key="1">
    <citation type="submission" date="2017-05" db="EMBL/GenBank/DDBJ databases">
        <title>Complete and WGS of Bordetella genogroups.</title>
        <authorList>
            <person name="Spilker T."/>
            <person name="Lipuma J."/>
        </authorList>
    </citation>
    <scope>NUCLEOTIDE SEQUENCE</scope>
    <source>
        <strain evidence="5">AU21707</strain>
    </source>
</reference>
<dbReference type="InterPro" id="IPR039420">
    <property type="entry name" value="WalR-like"/>
</dbReference>
<keyword evidence="6" id="KW-1185">Reference proteome</keyword>
<dbReference type="InterPro" id="IPR007492">
    <property type="entry name" value="LytTR_DNA-bd_dom"/>
</dbReference>
<comment type="caution">
    <text evidence="5">The sequence shown here is derived from an EMBL/GenBank/DDBJ whole genome shotgun (WGS) entry which is preliminary data.</text>
</comment>